<proteinExistence type="predicted"/>
<dbReference type="Gene3D" id="1.10.132.80">
    <property type="match status" value="1"/>
</dbReference>
<protein>
    <submittedName>
        <fullName evidence="2">DNA-packaging protein gp3</fullName>
    </submittedName>
</protein>
<gene>
    <name evidence="2" type="ORF">UFOVP212_7</name>
</gene>
<evidence type="ECO:0000256" key="1">
    <source>
        <dbReference type="SAM" id="MobiDB-lite"/>
    </source>
</evidence>
<feature type="compositionally biased region" description="Polar residues" evidence="1">
    <location>
        <begin position="131"/>
        <end position="142"/>
    </location>
</feature>
<reference evidence="2" key="1">
    <citation type="submission" date="2020-05" db="EMBL/GenBank/DDBJ databases">
        <authorList>
            <person name="Chiriac C."/>
            <person name="Salcher M."/>
            <person name="Ghai R."/>
            <person name="Kavagutti S V."/>
        </authorList>
    </citation>
    <scope>NUCLEOTIDE SEQUENCE</scope>
</reference>
<evidence type="ECO:0000313" key="2">
    <source>
        <dbReference type="EMBL" id="CAB5218301.1"/>
    </source>
</evidence>
<sequence>MGAPKHNLFALGNNGGRPKVFETPNDLEKECTEYFEWCIENKEVLTITGLALYLNVTLKTLSRWRAGEIDKNGKEFSPIINRAVQCVENAYEKKLDTFTFGGAIFALKNINKEHWRDKTEQEVNQTNRNVTANFGTTLQSTSESEEDSRFDK</sequence>
<dbReference type="InterPro" id="IPR032066">
    <property type="entry name" value="GP3_package"/>
</dbReference>
<organism evidence="2">
    <name type="scientific">uncultured Caudovirales phage</name>
    <dbReference type="NCBI Taxonomy" id="2100421"/>
    <lineage>
        <taxon>Viruses</taxon>
        <taxon>Duplodnaviria</taxon>
        <taxon>Heunggongvirae</taxon>
        <taxon>Uroviricota</taxon>
        <taxon>Caudoviricetes</taxon>
        <taxon>Peduoviridae</taxon>
        <taxon>Maltschvirus</taxon>
        <taxon>Maltschvirus maltsch</taxon>
    </lineage>
</organism>
<accession>A0A6J7WJW9</accession>
<dbReference type="EMBL" id="LR798265">
    <property type="protein sequence ID" value="CAB5218301.1"/>
    <property type="molecule type" value="Genomic_DNA"/>
</dbReference>
<feature type="region of interest" description="Disordered" evidence="1">
    <location>
        <begin position="131"/>
        <end position="152"/>
    </location>
</feature>
<name>A0A6J7WJW9_9CAUD</name>
<dbReference type="Pfam" id="PF16677">
    <property type="entry name" value="GP3_package"/>
    <property type="match status" value="1"/>
</dbReference>